<dbReference type="Gene3D" id="1.20.1270.60">
    <property type="entry name" value="Arfaptin homology (AH) domain/BAR domain"/>
    <property type="match status" value="1"/>
</dbReference>
<dbReference type="AlphaFoldDB" id="A0A3M7R4A0"/>
<evidence type="ECO:0000313" key="3">
    <source>
        <dbReference type="Proteomes" id="UP000276133"/>
    </source>
</evidence>
<gene>
    <name evidence="2" type="ORF">BpHYR1_053478</name>
</gene>
<evidence type="ECO:0000313" key="2">
    <source>
        <dbReference type="EMBL" id="RNA18068.1"/>
    </source>
</evidence>
<sequence length="354" mass="40107">MIFSSSISKVISSFEDLKKLTKKHITSNLKAFENLESWAQDSNNNAINDVSSKVAALMRQFSTDFGKEKASSFLNVSDLFKKFKEHDTQLKSLQKNNQSLLKKEKQCLKDLQKCPSSKNIRDLEVKYQRTKLDREKSEIKIYELNQEIETTKSILFKKNLKTFTDALMRQNEAEKVLIEAMQSLLDQIPDVSGEEVDNINDIAYKNKKFTEDICTAAKKKLSSLSSSSLIQKNVVESQDGTIHVVSGQFEEEPTIEVKKGKAQKKSCSISRKISDVENNRDNLYPSLKKINEEEPPKVPPPTYSDSENFYANISSKSTSVLPSAPCIAVVQSNNANLIQNNAYIRQRMSPSRNI</sequence>
<name>A0A3M7R4A0_BRAPC</name>
<dbReference type="Proteomes" id="UP000276133">
    <property type="component" value="Unassembled WGS sequence"/>
</dbReference>
<proteinExistence type="predicted"/>
<dbReference type="OrthoDB" id="10473001at2759"/>
<feature type="coiled-coil region" evidence="1">
    <location>
        <begin position="83"/>
        <end position="140"/>
    </location>
</feature>
<dbReference type="EMBL" id="REGN01004310">
    <property type="protein sequence ID" value="RNA18068.1"/>
    <property type="molecule type" value="Genomic_DNA"/>
</dbReference>
<organism evidence="2 3">
    <name type="scientific">Brachionus plicatilis</name>
    <name type="common">Marine rotifer</name>
    <name type="synonym">Brachionus muelleri</name>
    <dbReference type="NCBI Taxonomy" id="10195"/>
    <lineage>
        <taxon>Eukaryota</taxon>
        <taxon>Metazoa</taxon>
        <taxon>Spiralia</taxon>
        <taxon>Gnathifera</taxon>
        <taxon>Rotifera</taxon>
        <taxon>Eurotatoria</taxon>
        <taxon>Monogononta</taxon>
        <taxon>Pseudotrocha</taxon>
        <taxon>Ploima</taxon>
        <taxon>Brachionidae</taxon>
        <taxon>Brachionus</taxon>
    </lineage>
</organism>
<accession>A0A3M7R4A0</accession>
<protein>
    <submittedName>
        <fullName evidence="2">Zinc-binding alcohol dehydrogenase domain-containing 2</fullName>
    </submittedName>
</protein>
<keyword evidence="3" id="KW-1185">Reference proteome</keyword>
<comment type="caution">
    <text evidence="2">The sequence shown here is derived from an EMBL/GenBank/DDBJ whole genome shotgun (WGS) entry which is preliminary data.</text>
</comment>
<reference evidence="2 3" key="1">
    <citation type="journal article" date="2018" name="Sci. Rep.">
        <title>Genomic signatures of local adaptation to the degree of environmental predictability in rotifers.</title>
        <authorList>
            <person name="Franch-Gras L."/>
            <person name="Hahn C."/>
            <person name="Garcia-Roger E.M."/>
            <person name="Carmona M.J."/>
            <person name="Serra M."/>
            <person name="Gomez A."/>
        </authorList>
    </citation>
    <scope>NUCLEOTIDE SEQUENCE [LARGE SCALE GENOMIC DNA]</scope>
    <source>
        <strain evidence="2">HYR1</strain>
    </source>
</reference>
<dbReference type="InterPro" id="IPR027267">
    <property type="entry name" value="AH/BAR_dom_sf"/>
</dbReference>
<keyword evidence="1" id="KW-0175">Coiled coil</keyword>
<evidence type="ECO:0000256" key="1">
    <source>
        <dbReference type="SAM" id="Coils"/>
    </source>
</evidence>